<accession>A0ABW8TVB8</accession>
<evidence type="ECO:0008006" key="4">
    <source>
        <dbReference type="Google" id="ProtNLM"/>
    </source>
</evidence>
<sequence>MGKQTKKYLLIVTIGVILIFSLFWTEGFGIAPKYQYGKTVEQALNFWYQRGQSNIGLLKAISTIDISNNKKLVFYETTNHTLSVGLVMKKWNNKWVVVGQGGDVPFDNSTQQSANSKSNLSFQWYNLSEFGVTFGVIYDPNIETITVGGKDATLLNKNTNRYIWYYTDKSYLGNGDLKPILDVKAYSKSGNLIYSYYPQ</sequence>
<evidence type="ECO:0000256" key="1">
    <source>
        <dbReference type="SAM" id="Phobius"/>
    </source>
</evidence>
<evidence type="ECO:0000313" key="3">
    <source>
        <dbReference type="Proteomes" id="UP001623661"/>
    </source>
</evidence>
<keyword evidence="1" id="KW-0472">Membrane</keyword>
<keyword evidence="1" id="KW-0812">Transmembrane</keyword>
<reference evidence="2 3" key="1">
    <citation type="submission" date="2024-11" db="EMBL/GenBank/DDBJ databases">
        <authorList>
            <person name="Heng Y.C."/>
            <person name="Lim A.C.H."/>
            <person name="Lee J.K.Y."/>
            <person name="Kittelmann S."/>
        </authorList>
    </citation>
    <scope>NUCLEOTIDE SEQUENCE [LARGE SCALE GENOMIC DNA]</scope>
    <source>
        <strain evidence="2 3">WILCCON 0202</strain>
    </source>
</reference>
<name>A0ABW8TVB8_9CLOT</name>
<dbReference type="RefSeq" id="WP_406765926.1">
    <property type="nucleotide sequence ID" value="NZ_JBJHZY010000003.1"/>
</dbReference>
<gene>
    <name evidence="2" type="ORF">ACJDUH_14515</name>
</gene>
<organism evidence="2 3">
    <name type="scientific">Candidatus Clostridium radicumherbarum</name>
    <dbReference type="NCBI Taxonomy" id="3381662"/>
    <lineage>
        <taxon>Bacteria</taxon>
        <taxon>Bacillati</taxon>
        <taxon>Bacillota</taxon>
        <taxon>Clostridia</taxon>
        <taxon>Eubacteriales</taxon>
        <taxon>Clostridiaceae</taxon>
        <taxon>Clostridium</taxon>
    </lineage>
</organism>
<proteinExistence type="predicted"/>
<comment type="caution">
    <text evidence="2">The sequence shown here is derived from an EMBL/GenBank/DDBJ whole genome shotgun (WGS) entry which is preliminary data.</text>
</comment>
<evidence type="ECO:0000313" key="2">
    <source>
        <dbReference type="EMBL" id="MFL0269299.1"/>
    </source>
</evidence>
<feature type="transmembrane region" description="Helical" evidence="1">
    <location>
        <begin position="7"/>
        <end position="25"/>
    </location>
</feature>
<dbReference type="EMBL" id="JBJHZY010000003">
    <property type="protein sequence ID" value="MFL0269299.1"/>
    <property type="molecule type" value="Genomic_DNA"/>
</dbReference>
<keyword evidence="3" id="KW-1185">Reference proteome</keyword>
<protein>
    <recommendedName>
        <fullName evidence="4">Lipoprotein</fullName>
    </recommendedName>
</protein>
<dbReference type="Proteomes" id="UP001623661">
    <property type="component" value="Unassembled WGS sequence"/>
</dbReference>
<keyword evidence="1" id="KW-1133">Transmembrane helix</keyword>